<sequence length="736" mass="83543">MFGLLGVPQQRSPLRRVFEGLICTLCFGYTFQCDRFGEPAPSQGAGLRRQKSRKCGRKWMVIAETLEEGKWLLRQHSNPEHSQHNHSRSIGHLLIPPIRDSPSLSGQRSNRQAAGSEFGPVTSRINRDKLDGHTPTAALIKLLDEMKIPYLVKWGGDEPNRLVGLVWAFPYCLQMWKRFPEVISFDNTYNTNRFKLPLFQATGQTCLGSVYNAAFGLIDNERREGFQFLSGSIRQLAEQHSIRQPDVIVTDFDDQMKAALNDQFPDVQQQLCIHHINSNVLLKSKQKWVRARSTSRNSSPDTSDREATTPQPQARLSPQGREFVHMPITEAISHNYRGVLTMWKLVLFAETEEAHEEAWANLCKEFDDQRAILRYLNGTYMSVRAQWARCLIRKYRNFGVRVTSGTEASNNIKSYLLNGMSNLYRLFEAMQDMMKDQERDFNDACEADEVLTAREYMGSSSGYLGELRTALSSKGLGLITKQYRLAKKAMRTEKNPFPDPLGDCGEECSVSTEFGIPCCHRIYSKLVNGMPFTRWEVHPRWRLREPSSQDAYRRILDPRIATALRGKPKNTTQAIPARLAIEASCQTNSRPTRKPASQASGRRRGRPLGRLNKPTLARLPLESSQQVSSQITSQASTSSQRQTRRRSAVLGGGRTTGVRASGRKTQPSIRRRRSQWELLDSDEEVLPSAGLPSDQINNQIYQSIQSIQIKYGILTDQSIQTQASVHLIYLCRTERA</sequence>
<comment type="caution">
    <text evidence="3">The sequence shown here is derived from an EMBL/GenBank/DDBJ whole genome shotgun (WGS) entry which is preliminary data.</text>
</comment>
<dbReference type="Proteomes" id="UP000270866">
    <property type="component" value="Unassembled WGS sequence"/>
</dbReference>
<proteinExistence type="predicted"/>
<evidence type="ECO:0000313" key="3">
    <source>
        <dbReference type="EMBL" id="RKK08354.1"/>
    </source>
</evidence>
<dbReference type="EMBL" id="MRCU01000014">
    <property type="protein sequence ID" value="RKK08354.1"/>
    <property type="molecule type" value="Genomic_DNA"/>
</dbReference>
<evidence type="ECO:0000256" key="1">
    <source>
        <dbReference type="SAM" id="MobiDB-lite"/>
    </source>
</evidence>
<reference evidence="3 4" key="1">
    <citation type="journal article" date="2018" name="Sci. Rep.">
        <title>Characterisation of pathogen-specific regions and novel effector candidates in Fusarium oxysporum f. sp. cepae.</title>
        <authorList>
            <person name="Armitage A.D."/>
            <person name="Taylor A."/>
            <person name="Sobczyk M.K."/>
            <person name="Baxter L."/>
            <person name="Greenfield B.P."/>
            <person name="Bates H.J."/>
            <person name="Wilson F."/>
            <person name="Jackson A.C."/>
            <person name="Ott S."/>
            <person name="Harrison R.J."/>
            <person name="Clarkson J.P."/>
        </authorList>
    </citation>
    <scope>NUCLEOTIDE SEQUENCE [LARGE SCALE GENOMIC DNA]</scope>
    <source>
        <strain evidence="3 4">FoC_Fus2</strain>
    </source>
</reference>
<evidence type="ECO:0000313" key="4">
    <source>
        <dbReference type="Proteomes" id="UP000270866"/>
    </source>
</evidence>
<dbReference type="Pfam" id="PF10551">
    <property type="entry name" value="MULE"/>
    <property type="match status" value="1"/>
</dbReference>
<feature type="compositionally biased region" description="Polar residues" evidence="1">
    <location>
        <begin position="292"/>
        <end position="301"/>
    </location>
</feature>
<dbReference type="AlphaFoldDB" id="A0A3L6MU34"/>
<feature type="domain" description="MULE transposase" evidence="2">
    <location>
        <begin position="182"/>
        <end position="279"/>
    </location>
</feature>
<organism evidence="3 4">
    <name type="scientific">Fusarium oxysporum f. sp. cepae</name>
    <dbReference type="NCBI Taxonomy" id="396571"/>
    <lineage>
        <taxon>Eukaryota</taxon>
        <taxon>Fungi</taxon>
        <taxon>Dikarya</taxon>
        <taxon>Ascomycota</taxon>
        <taxon>Pezizomycotina</taxon>
        <taxon>Sordariomycetes</taxon>
        <taxon>Hypocreomycetidae</taxon>
        <taxon>Hypocreales</taxon>
        <taxon>Nectriaceae</taxon>
        <taxon>Fusarium</taxon>
        <taxon>Fusarium oxysporum species complex</taxon>
    </lineage>
</organism>
<dbReference type="PANTHER" id="PTHR47718">
    <property type="entry name" value="OS01G0519700 PROTEIN"/>
    <property type="match status" value="1"/>
</dbReference>
<dbReference type="InterPro" id="IPR018289">
    <property type="entry name" value="MULE_transposase_dom"/>
</dbReference>
<feature type="region of interest" description="Disordered" evidence="1">
    <location>
        <begin position="583"/>
        <end position="671"/>
    </location>
</feature>
<feature type="region of interest" description="Disordered" evidence="1">
    <location>
        <begin position="292"/>
        <end position="318"/>
    </location>
</feature>
<name>A0A3L6MU34_FUSOX</name>
<protein>
    <recommendedName>
        <fullName evidence="2">MULE transposase domain-containing protein</fullName>
    </recommendedName>
</protein>
<evidence type="ECO:0000259" key="2">
    <source>
        <dbReference type="Pfam" id="PF10551"/>
    </source>
</evidence>
<dbReference type="PANTHER" id="PTHR47718:SF3">
    <property type="entry name" value="PROTEIN FAR1-RELATED SEQUENCE 5-LIKE"/>
    <property type="match status" value="1"/>
</dbReference>
<accession>A0A3L6MU34</accession>
<gene>
    <name evidence="3" type="ORF">BFJ65_g17014</name>
</gene>
<feature type="compositionally biased region" description="Polar residues" evidence="1">
    <location>
        <begin position="584"/>
        <end position="600"/>
    </location>
</feature>
<feature type="compositionally biased region" description="Low complexity" evidence="1">
    <location>
        <begin position="623"/>
        <end position="641"/>
    </location>
</feature>